<dbReference type="EMBL" id="VIGC01000012">
    <property type="protein sequence ID" value="TQE95602.1"/>
    <property type="molecule type" value="Genomic_DNA"/>
</dbReference>
<evidence type="ECO:0000313" key="4">
    <source>
        <dbReference type="EMBL" id="TQE95602.1"/>
    </source>
</evidence>
<dbReference type="InterPro" id="IPR014710">
    <property type="entry name" value="RmlC-like_jellyroll"/>
</dbReference>
<dbReference type="Pfam" id="PF07883">
    <property type="entry name" value="Cupin_2"/>
    <property type="match status" value="1"/>
</dbReference>
<dbReference type="AlphaFoldDB" id="A0A540VFY7"/>
<evidence type="ECO:0000313" key="5">
    <source>
        <dbReference type="Proteomes" id="UP000317371"/>
    </source>
</evidence>
<keyword evidence="5" id="KW-1185">Reference proteome</keyword>
<reference evidence="4 5" key="1">
    <citation type="submission" date="2019-06" db="EMBL/GenBank/DDBJ databases">
        <title>Genome sequence of Litorilinea aerophila BAA-2444.</title>
        <authorList>
            <person name="Maclea K.S."/>
            <person name="Maurais E.G."/>
            <person name="Iannazzi L.C."/>
        </authorList>
    </citation>
    <scope>NUCLEOTIDE SEQUENCE [LARGE SCALE GENOMIC DNA]</scope>
    <source>
        <strain evidence="4 5">ATCC BAA-2444</strain>
    </source>
</reference>
<dbReference type="InterPro" id="IPR051610">
    <property type="entry name" value="GPI/OXD"/>
</dbReference>
<comment type="caution">
    <text evidence="4">The sequence shown here is derived from an EMBL/GenBank/DDBJ whole genome shotgun (WGS) entry which is preliminary data.</text>
</comment>
<name>A0A540VFY7_9CHLR</name>
<dbReference type="RefSeq" id="WP_141610137.1">
    <property type="nucleotide sequence ID" value="NZ_VIGC02000012.1"/>
</dbReference>
<feature type="domain" description="Cupin type-2" evidence="3">
    <location>
        <begin position="79"/>
        <end position="146"/>
    </location>
</feature>
<dbReference type="Gene3D" id="2.60.120.10">
    <property type="entry name" value="Jelly Rolls"/>
    <property type="match status" value="1"/>
</dbReference>
<evidence type="ECO:0000256" key="2">
    <source>
        <dbReference type="SAM" id="MobiDB-lite"/>
    </source>
</evidence>
<dbReference type="InParanoid" id="A0A540VFY7"/>
<evidence type="ECO:0000259" key="3">
    <source>
        <dbReference type="Pfam" id="PF07883"/>
    </source>
</evidence>
<sequence length="152" mass="16991">MGPQWFVEDVVNRALFKTLGAWLRKLRPSQAAMDSTEHPRPHPQNQEHTMQLSETSMKGIARYLLDPDLNGEPLHLHISTVGPGERSHPPHRHGGYEAFYMLEGEGTLELDGETYVLKAGEAAVFDPQKLHGLVNHSHAPMRYLVVLANPGD</sequence>
<dbReference type="Proteomes" id="UP000317371">
    <property type="component" value="Unassembled WGS sequence"/>
</dbReference>
<dbReference type="InterPro" id="IPR011051">
    <property type="entry name" value="RmlC_Cupin_sf"/>
</dbReference>
<feature type="region of interest" description="Disordered" evidence="2">
    <location>
        <begin position="30"/>
        <end position="51"/>
    </location>
</feature>
<dbReference type="PANTHER" id="PTHR35848">
    <property type="entry name" value="OXALATE-BINDING PROTEIN"/>
    <property type="match status" value="1"/>
</dbReference>
<dbReference type="InterPro" id="IPR013096">
    <property type="entry name" value="Cupin_2"/>
</dbReference>
<evidence type="ECO:0000256" key="1">
    <source>
        <dbReference type="ARBA" id="ARBA00022723"/>
    </source>
</evidence>
<gene>
    <name evidence="4" type="ORF">FKZ61_10755</name>
</gene>
<dbReference type="OrthoDB" id="9792093at2"/>
<protein>
    <submittedName>
        <fullName evidence="4">Cupin domain-containing protein</fullName>
    </submittedName>
</protein>
<accession>A0A540VFY7</accession>
<dbReference type="CDD" id="cd02209">
    <property type="entry name" value="cupin_XRE_C"/>
    <property type="match status" value="1"/>
</dbReference>
<organism evidence="4 5">
    <name type="scientific">Litorilinea aerophila</name>
    <dbReference type="NCBI Taxonomy" id="1204385"/>
    <lineage>
        <taxon>Bacteria</taxon>
        <taxon>Bacillati</taxon>
        <taxon>Chloroflexota</taxon>
        <taxon>Caldilineae</taxon>
        <taxon>Caldilineales</taxon>
        <taxon>Caldilineaceae</taxon>
        <taxon>Litorilinea</taxon>
    </lineage>
</organism>
<dbReference type="GO" id="GO:0046872">
    <property type="term" value="F:metal ion binding"/>
    <property type="evidence" value="ECO:0007669"/>
    <property type="project" value="UniProtKB-KW"/>
</dbReference>
<dbReference type="SUPFAM" id="SSF51182">
    <property type="entry name" value="RmlC-like cupins"/>
    <property type="match status" value="1"/>
</dbReference>
<keyword evidence="1" id="KW-0479">Metal-binding</keyword>
<proteinExistence type="predicted"/>